<reference evidence="1 2" key="1">
    <citation type="submission" date="2020-01" db="EMBL/GenBank/DDBJ databases">
        <authorList>
            <person name="Sanchez-Estrada R."/>
            <person name="Gonzalez-Y-Merchand J.A."/>
            <person name="Rivera-Gutierrez S."/>
        </authorList>
    </citation>
    <scope>NUCLEOTIDE SEQUENCE [LARGE SCALE GENOMIC DNA]</scope>
    <source>
        <strain evidence="1 2">CST 7247</strain>
    </source>
</reference>
<evidence type="ECO:0000313" key="1">
    <source>
        <dbReference type="EMBL" id="NDJ91711.1"/>
    </source>
</evidence>
<evidence type="ECO:0000313" key="2">
    <source>
        <dbReference type="Proteomes" id="UP000466523"/>
    </source>
</evidence>
<comment type="caution">
    <text evidence="1">The sequence shown here is derived from an EMBL/GenBank/DDBJ whole genome shotgun (WGS) entry which is preliminary data.</text>
</comment>
<dbReference type="EMBL" id="JAACYR010000116">
    <property type="protein sequence ID" value="NDJ91711.1"/>
    <property type="molecule type" value="Genomic_DNA"/>
</dbReference>
<dbReference type="AlphaFoldDB" id="A0A7K3LH87"/>
<accession>A0A7K3LH87</accession>
<protein>
    <submittedName>
        <fullName evidence="1">Helix-turn-helix domain-containing protein</fullName>
    </submittedName>
</protein>
<sequence length="123" mass="14166">MTITQVAEYCAVDRAEVYSKMVPELEFRRIGVRGGVMPLGRLIRIERNSLLRLRGEPEVVPVELPRWVTMKQAAAYYQVHPNLIRSLIAHQQLEARRIGSSKAIRVARESLLQLGRYPAWSPW</sequence>
<dbReference type="Proteomes" id="UP000466523">
    <property type="component" value="Unassembled WGS sequence"/>
</dbReference>
<proteinExistence type="predicted"/>
<organism evidence="1 2">
    <name type="scientific">Mycolicibacter kumamotonensis</name>
    <dbReference type="NCBI Taxonomy" id="354243"/>
    <lineage>
        <taxon>Bacteria</taxon>
        <taxon>Bacillati</taxon>
        <taxon>Actinomycetota</taxon>
        <taxon>Actinomycetes</taxon>
        <taxon>Mycobacteriales</taxon>
        <taxon>Mycobacteriaceae</taxon>
        <taxon>Mycolicibacter</taxon>
    </lineage>
</organism>
<name>A0A7K3LH87_9MYCO</name>
<gene>
    <name evidence="1" type="ORF">GWR20_21635</name>
</gene>